<evidence type="ECO:0000256" key="1">
    <source>
        <dbReference type="SAM" id="MobiDB-lite"/>
    </source>
</evidence>
<name>A0AAN9SHB6_PSOTE</name>
<comment type="caution">
    <text evidence="2">The sequence shown here is derived from an EMBL/GenBank/DDBJ whole genome shotgun (WGS) entry which is preliminary data.</text>
</comment>
<evidence type="ECO:0000313" key="2">
    <source>
        <dbReference type="EMBL" id="KAK7394238.1"/>
    </source>
</evidence>
<reference evidence="2 3" key="1">
    <citation type="submission" date="2024-01" db="EMBL/GenBank/DDBJ databases">
        <title>The genomes of 5 underutilized Papilionoideae crops provide insights into root nodulation and disease resistanc.</title>
        <authorList>
            <person name="Jiang F."/>
        </authorList>
    </citation>
    <scope>NUCLEOTIDE SEQUENCE [LARGE SCALE GENOMIC DNA]</scope>
    <source>
        <strain evidence="2">DUOXIRENSHENG_FW03</strain>
        <tissue evidence="2">Leaves</tissue>
    </source>
</reference>
<dbReference type="Proteomes" id="UP001386955">
    <property type="component" value="Unassembled WGS sequence"/>
</dbReference>
<dbReference type="AlphaFoldDB" id="A0AAN9SHB6"/>
<sequence>MGKRNRAIEYTIETADGRGWAELLPESFSGGDAPPLMATLRFTSQRKCLGLRMRFSVGERGKQEETNAPKVKRSVAINGGASPPEKLSGNSSAQPLPSAVSIVYSIARFRFPILVDRVRGVLGCVGVLDLSW</sequence>
<keyword evidence="3" id="KW-1185">Reference proteome</keyword>
<gene>
    <name evidence="2" type="ORF">VNO78_14760</name>
</gene>
<feature type="region of interest" description="Disordered" evidence="1">
    <location>
        <begin position="60"/>
        <end position="95"/>
    </location>
</feature>
<protein>
    <submittedName>
        <fullName evidence="2">Uncharacterized protein</fullName>
    </submittedName>
</protein>
<evidence type="ECO:0000313" key="3">
    <source>
        <dbReference type="Proteomes" id="UP001386955"/>
    </source>
</evidence>
<dbReference type="EMBL" id="JAYMYS010000004">
    <property type="protein sequence ID" value="KAK7394238.1"/>
    <property type="molecule type" value="Genomic_DNA"/>
</dbReference>
<proteinExistence type="predicted"/>
<organism evidence="2 3">
    <name type="scientific">Psophocarpus tetragonolobus</name>
    <name type="common">Winged bean</name>
    <name type="synonym">Dolichos tetragonolobus</name>
    <dbReference type="NCBI Taxonomy" id="3891"/>
    <lineage>
        <taxon>Eukaryota</taxon>
        <taxon>Viridiplantae</taxon>
        <taxon>Streptophyta</taxon>
        <taxon>Embryophyta</taxon>
        <taxon>Tracheophyta</taxon>
        <taxon>Spermatophyta</taxon>
        <taxon>Magnoliopsida</taxon>
        <taxon>eudicotyledons</taxon>
        <taxon>Gunneridae</taxon>
        <taxon>Pentapetalae</taxon>
        <taxon>rosids</taxon>
        <taxon>fabids</taxon>
        <taxon>Fabales</taxon>
        <taxon>Fabaceae</taxon>
        <taxon>Papilionoideae</taxon>
        <taxon>50 kb inversion clade</taxon>
        <taxon>NPAAA clade</taxon>
        <taxon>indigoferoid/millettioid clade</taxon>
        <taxon>Phaseoleae</taxon>
        <taxon>Psophocarpus</taxon>
    </lineage>
</organism>
<accession>A0AAN9SHB6</accession>